<sequence>MDCIVIGMQTTSAAEYRINFSDRRAARHAIATIKECGGRFDGQRKLWTVDPANCPKWQLATWRRYAAYAGMTDEQIITDRINTMAGAAELVTR</sequence>
<protein>
    <submittedName>
        <fullName evidence="1">Uncharacterized protein</fullName>
    </submittedName>
</protein>
<gene>
    <name evidence="1" type="ORF">LAUMK4_05817</name>
</gene>
<name>A0ABY6RSK0_9MYCO</name>
<dbReference type="Proteomes" id="UP000271464">
    <property type="component" value="Unassembled WGS sequence"/>
</dbReference>
<reference evidence="1 2" key="1">
    <citation type="submission" date="2018-09" db="EMBL/GenBank/DDBJ databases">
        <authorList>
            <person name="Tagini F."/>
        </authorList>
    </citation>
    <scope>NUCLEOTIDE SEQUENCE [LARGE SCALE GENOMIC DNA]</scope>
    <source>
        <strain evidence="1 2">MK4</strain>
    </source>
</reference>
<evidence type="ECO:0000313" key="2">
    <source>
        <dbReference type="Proteomes" id="UP000271464"/>
    </source>
</evidence>
<keyword evidence="2" id="KW-1185">Reference proteome</keyword>
<accession>A0ABY6RSK0</accession>
<proteinExistence type="predicted"/>
<comment type="caution">
    <text evidence="1">The sequence shown here is derived from an EMBL/GenBank/DDBJ whole genome shotgun (WGS) entry which is preliminary data.</text>
</comment>
<evidence type="ECO:0000313" key="1">
    <source>
        <dbReference type="EMBL" id="VBA32873.1"/>
    </source>
</evidence>
<dbReference type="EMBL" id="UPHM01000169">
    <property type="protein sequence ID" value="VBA32873.1"/>
    <property type="molecule type" value="Genomic_DNA"/>
</dbReference>
<organism evidence="1 2">
    <name type="scientific">Mycobacterium persicum</name>
    <dbReference type="NCBI Taxonomy" id="1487726"/>
    <lineage>
        <taxon>Bacteria</taxon>
        <taxon>Bacillati</taxon>
        <taxon>Actinomycetota</taxon>
        <taxon>Actinomycetes</taxon>
        <taxon>Mycobacteriales</taxon>
        <taxon>Mycobacteriaceae</taxon>
        <taxon>Mycobacterium</taxon>
    </lineage>
</organism>